<feature type="compositionally biased region" description="Low complexity" evidence="5">
    <location>
        <begin position="216"/>
        <end position="236"/>
    </location>
</feature>
<dbReference type="AlphaFoldDB" id="A0A137PC22"/>
<sequence length="522" mass="56467">MIHFNGLRSASKLVKNKSIVLKAGYHCSSTLLKAVPMSFPAMSPTMTEGSIANWKFKEGESFAQGDVLLEIETDKATIDVEAPEDGILAKVLHTQASGKIQVGEVIAFLAEEGDDLKTLEYPEISKETPKEAPKESAPTPVAEKPTPAPAQPTATKVESGSDYHRKPKFIQYGPSVVHLLHNHHIKNPESIQATGPQGRLLKGDVLRHLGLIKGSPAPQAQPKKAEATQAQAQAQPSVGEYTDIPATNMRKVIARRLTESKSTVPHSYVAKDITMDNINALRSKLKNKHGIKVSVNDFIVRAVGLALRDVPSVNVRFNPETEDGIELIPEIDISIAVATPTGLITPIVKNADQQGLLSISSKVKDLANRAKINKLKPEEYQGGSFSISNLGMFDINNFTAIINPPQACILAVGSSRKVPLTTPYVDEEEVEFNNETLFSELLGAAPVTIASKPTEPVKSAPKDLLDELLETSASTSSKPAFETKTVMTVQLSIDERAVDSHAAAEFLNKLAFYLEDPELLAL</sequence>
<dbReference type="GO" id="GO:0006086">
    <property type="term" value="P:pyruvate decarboxylation to acetyl-CoA"/>
    <property type="evidence" value="ECO:0007669"/>
    <property type="project" value="InterPro"/>
</dbReference>
<dbReference type="PROSITE" id="PS51826">
    <property type="entry name" value="PSBD"/>
    <property type="match status" value="1"/>
</dbReference>
<comment type="similarity">
    <text evidence="1 4">Belongs to the 2-oxoacid dehydrogenase family.</text>
</comment>
<dbReference type="EMBL" id="KQ964451">
    <property type="protein sequence ID" value="KXN72557.1"/>
    <property type="molecule type" value="Genomic_DNA"/>
</dbReference>
<evidence type="ECO:0000313" key="8">
    <source>
        <dbReference type="EMBL" id="KXN72557.1"/>
    </source>
</evidence>
<feature type="region of interest" description="Disordered" evidence="5">
    <location>
        <begin position="213"/>
        <end position="237"/>
    </location>
</feature>
<dbReference type="InterPro" id="IPR036625">
    <property type="entry name" value="E3-bd_dom_sf"/>
</dbReference>
<dbReference type="GO" id="GO:0005739">
    <property type="term" value="C:mitochondrion"/>
    <property type="evidence" value="ECO:0007669"/>
    <property type="project" value="TreeGrafter"/>
</dbReference>
<keyword evidence="3" id="KW-0809">Transit peptide</keyword>
<keyword evidence="4" id="KW-0808">Transferase</keyword>
<evidence type="ECO:0000256" key="5">
    <source>
        <dbReference type="SAM" id="MobiDB-lite"/>
    </source>
</evidence>
<evidence type="ECO:0000259" key="7">
    <source>
        <dbReference type="PROSITE" id="PS51826"/>
    </source>
</evidence>
<evidence type="ECO:0000256" key="4">
    <source>
        <dbReference type="RuleBase" id="RU003423"/>
    </source>
</evidence>
<dbReference type="SUPFAM" id="SSF51230">
    <property type="entry name" value="Single hybrid motif"/>
    <property type="match status" value="1"/>
</dbReference>
<dbReference type="PROSITE" id="PS00189">
    <property type="entry name" value="LIPOYL"/>
    <property type="match status" value="1"/>
</dbReference>
<feature type="region of interest" description="Disordered" evidence="5">
    <location>
        <begin position="119"/>
        <end position="165"/>
    </location>
</feature>
<dbReference type="SUPFAM" id="SSF47005">
    <property type="entry name" value="Peripheral subunit-binding domain of 2-oxo acid dehydrogenase complex"/>
    <property type="match status" value="1"/>
</dbReference>
<dbReference type="STRING" id="796925.A0A137PC22"/>
<dbReference type="PANTHER" id="PTHR23151">
    <property type="entry name" value="DIHYDROLIPOAMIDE ACETYL/SUCCINYL-TRANSFERASE-RELATED"/>
    <property type="match status" value="1"/>
</dbReference>
<dbReference type="InterPro" id="IPR011053">
    <property type="entry name" value="Single_hybrid_motif"/>
</dbReference>
<proteinExistence type="inferred from homology"/>
<dbReference type="PANTHER" id="PTHR23151:SF90">
    <property type="entry name" value="DIHYDROLIPOYLLYSINE-RESIDUE ACETYLTRANSFERASE COMPONENT OF PYRUVATE DEHYDROGENASE COMPLEX, MITOCHONDRIAL-RELATED"/>
    <property type="match status" value="1"/>
</dbReference>
<dbReference type="InterPro" id="IPR000089">
    <property type="entry name" value="Biotin_lipoyl"/>
</dbReference>
<gene>
    <name evidence="8" type="ORF">CONCODRAFT_68959</name>
</gene>
<dbReference type="CDD" id="cd06849">
    <property type="entry name" value="lipoyl_domain"/>
    <property type="match status" value="1"/>
</dbReference>
<name>A0A137PC22_CONC2</name>
<dbReference type="OrthoDB" id="537444at2759"/>
<keyword evidence="2 4" id="KW-0450">Lipoyl</keyword>
<protein>
    <recommendedName>
        <fullName evidence="4">Dihydrolipoamide acetyltransferase component of pyruvate dehydrogenase complex</fullName>
        <ecNumber evidence="4">2.3.1.-</ecNumber>
    </recommendedName>
</protein>
<dbReference type="Gene3D" id="2.40.50.100">
    <property type="match status" value="1"/>
</dbReference>
<evidence type="ECO:0000313" key="9">
    <source>
        <dbReference type="Proteomes" id="UP000070444"/>
    </source>
</evidence>
<keyword evidence="9" id="KW-1185">Reference proteome</keyword>
<dbReference type="InterPro" id="IPR023213">
    <property type="entry name" value="CAT-like_dom_sf"/>
</dbReference>
<keyword evidence="4" id="KW-0012">Acyltransferase</keyword>
<dbReference type="Gene3D" id="3.30.559.10">
    <property type="entry name" value="Chloramphenicol acetyltransferase-like domain"/>
    <property type="match status" value="1"/>
</dbReference>
<dbReference type="FunFam" id="2.40.50.100:FF:000010">
    <property type="entry name" value="Acetyltransferase component of pyruvate dehydrogenase complex"/>
    <property type="match status" value="1"/>
</dbReference>
<dbReference type="GO" id="GO:0016746">
    <property type="term" value="F:acyltransferase activity"/>
    <property type="evidence" value="ECO:0007669"/>
    <property type="project" value="UniProtKB-KW"/>
</dbReference>
<comment type="cofactor">
    <cofactor evidence="4">
        <name>(R)-lipoate</name>
        <dbReference type="ChEBI" id="CHEBI:83088"/>
    </cofactor>
</comment>
<feature type="domain" description="Peripheral subunit-binding (PSBD)" evidence="7">
    <location>
        <begin position="171"/>
        <end position="209"/>
    </location>
</feature>
<dbReference type="InterPro" id="IPR003016">
    <property type="entry name" value="2-oxoA_DH_lipoyl-BS"/>
</dbReference>
<dbReference type="SUPFAM" id="SSF52777">
    <property type="entry name" value="CoA-dependent acyltransferases"/>
    <property type="match status" value="2"/>
</dbReference>
<feature type="domain" description="Lipoyl-binding" evidence="6">
    <location>
        <begin position="34"/>
        <end position="110"/>
    </location>
</feature>
<evidence type="ECO:0000256" key="2">
    <source>
        <dbReference type="ARBA" id="ARBA00022823"/>
    </source>
</evidence>
<dbReference type="InterPro" id="IPR004167">
    <property type="entry name" value="PSBD"/>
</dbReference>
<evidence type="ECO:0000256" key="3">
    <source>
        <dbReference type="ARBA" id="ARBA00022946"/>
    </source>
</evidence>
<feature type="compositionally biased region" description="Basic and acidic residues" evidence="5">
    <location>
        <begin position="119"/>
        <end position="134"/>
    </location>
</feature>
<evidence type="ECO:0000256" key="1">
    <source>
        <dbReference type="ARBA" id="ARBA00007317"/>
    </source>
</evidence>
<dbReference type="GO" id="GO:0045254">
    <property type="term" value="C:pyruvate dehydrogenase complex"/>
    <property type="evidence" value="ECO:0007669"/>
    <property type="project" value="InterPro"/>
</dbReference>
<organism evidence="8 9">
    <name type="scientific">Conidiobolus coronatus (strain ATCC 28846 / CBS 209.66 / NRRL 28638)</name>
    <name type="common">Delacroixia coronata</name>
    <dbReference type="NCBI Taxonomy" id="796925"/>
    <lineage>
        <taxon>Eukaryota</taxon>
        <taxon>Fungi</taxon>
        <taxon>Fungi incertae sedis</taxon>
        <taxon>Zoopagomycota</taxon>
        <taxon>Entomophthoromycotina</taxon>
        <taxon>Entomophthoromycetes</taxon>
        <taxon>Entomophthorales</taxon>
        <taxon>Ancylistaceae</taxon>
        <taxon>Conidiobolus</taxon>
    </lineage>
</organism>
<dbReference type="InterPro" id="IPR045257">
    <property type="entry name" value="E2/Pdx1"/>
</dbReference>
<dbReference type="InterPro" id="IPR001078">
    <property type="entry name" value="2-oxoacid_DH_actylTfrase"/>
</dbReference>
<dbReference type="PROSITE" id="PS50968">
    <property type="entry name" value="BIOTINYL_LIPOYL"/>
    <property type="match status" value="1"/>
</dbReference>
<dbReference type="Proteomes" id="UP000070444">
    <property type="component" value="Unassembled WGS sequence"/>
</dbReference>
<dbReference type="EC" id="2.3.1.-" evidence="4"/>
<reference evidence="8 9" key="1">
    <citation type="journal article" date="2015" name="Genome Biol. Evol.">
        <title>Phylogenomic analyses indicate that early fungi evolved digesting cell walls of algal ancestors of land plants.</title>
        <authorList>
            <person name="Chang Y."/>
            <person name="Wang S."/>
            <person name="Sekimoto S."/>
            <person name="Aerts A.L."/>
            <person name="Choi C."/>
            <person name="Clum A."/>
            <person name="LaButti K.M."/>
            <person name="Lindquist E.A."/>
            <person name="Yee Ngan C."/>
            <person name="Ohm R.A."/>
            <person name="Salamov A.A."/>
            <person name="Grigoriev I.V."/>
            <person name="Spatafora J.W."/>
            <person name="Berbee M.L."/>
        </authorList>
    </citation>
    <scope>NUCLEOTIDE SEQUENCE [LARGE SCALE GENOMIC DNA]</scope>
    <source>
        <strain evidence="8 9">NRRL 28638</strain>
    </source>
</reference>
<accession>A0A137PC22</accession>
<dbReference type="Pfam" id="PF00364">
    <property type="entry name" value="Biotin_lipoyl"/>
    <property type="match status" value="1"/>
</dbReference>
<dbReference type="Pfam" id="PF00198">
    <property type="entry name" value="2-oxoacid_dh"/>
    <property type="match status" value="2"/>
</dbReference>
<evidence type="ECO:0000259" key="6">
    <source>
        <dbReference type="PROSITE" id="PS50968"/>
    </source>
</evidence>
<dbReference type="Gene3D" id="4.10.320.10">
    <property type="entry name" value="E3-binding domain"/>
    <property type="match status" value="1"/>
</dbReference>